<evidence type="ECO:0000313" key="2">
    <source>
        <dbReference type="Proteomes" id="UP000003598"/>
    </source>
</evidence>
<comment type="caution">
    <text evidence="1">The sequence shown here is derived from an EMBL/GenBank/DDBJ whole genome shotgun (WGS) entry which is preliminary data.</text>
</comment>
<dbReference type="AlphaFoldDB" id="G5SWV9"/>
<dbReference type="PATRIC" id="fig|762968.3.peg.3394"/>
<dbReference type="Proteomes" id="UP000003598">
    <property type="component" value="Unassembled WGS sequence"/>
</dbReference>
<dbReference type="STRING" id="762968.HMPREF9441_03882"/>
<proteinExistence type="predicted"/>
<accession>G5SWV9</accession>
<gene>
    <name evidence="1" type="ORF">HMPREF9441_03882</name>
</gene>
<dbReference type="EMBL" id="AFFY01000098">
    <property type="protein sequence ID" value="EHG98340.1"/>
    <property type="molecule type" value="Genomic_DNA"/>
</dbReference>
<organism evidence="1 2">
    <name type="scientific">Paraprevotella clara YIT 11840</name>
    <dbReference type="NCBI Taxonomy" id="762968"/>
    <lineage>
        <taxon>Bacteria</taxon>
        <taxon>Pseudomonadati</taxon>
        <taxon>Bacteroidota</taxon>
        <taxon>Bacteroidia</taxon>
        <taxon>Bacteroidales</taxon>
        <taxon>Prevotellaceae</taxon>
        <taxon>Paraprevotella</taxon>
    </lineage>
</organism>
<dbReference type="RefSeq" id="WP_008623161.1">
    <property type="nucleotide sequence ID" value="NZ_JH376661.1"/>
</dbReference>
<dbReference type="HOGENOM" id="CLU_787197_0_0_10"/>
<dbReference type="GeneID" id="93559011"/>
<sequence>MKRTMILIIMLCCLLQQNMPQKISSIITLQDGRKVTDGYAFLDGDTCTFHVDGNEQKYDWSFALYKVHREEHLIFPDESPVLVEALHSEESAKTFSIYPELINWRYAYNFYGEDGDSSVYFKGMVYLWNEQEKVDSMNVHFNLLPSRAKIIGATFTYTKYDWEYDDFFPNAEFSISFRPERSDGCYIITGDPFYFEFPSTQSYFHSMWEAAVKVSDGEWSVKTNLVDWGQFYCINVFNKYGVVACDTLCSTNYIQDLGILSRLAELEKEASAIFTISHDTRQIRIVFRNHCVGIEGDRSQVQELSVYTHGGILVKKQSGGEDMELSDLVKGCYVVSCRTTENKVITTKIQKQ</sequence>
<name>G5SWV9_9BACT</name>
<protein>
    <submittedName>
        <fullName evidence="1">Uncharacterized protein</fullName>
    </submittedName>
</protein>
<keyword evidence="2" id="KW-1185">Reference proteome</keyword>
<evidence type="ECO:0000313" key="1">
    <source>
        <dbReference type="EMBL" id="EHG98340.1"/>
    </source>
</evidence>
<dbReference type="OrthoDB" id="975810at2"/>
<reference evidence="1 2" key="1">
    <citation type="submission" date="2011-03" db="EMBL/GenBank/DDBJ databases">
        <authorList>
            <person name="Weinstock G."/>
            <person name="Sodergren E."/>
            <person name="Clifton S."/>
            <person name="Fulton L."/>
            <person name="Fulton B."/>
            <person name="Courtney L."/>
            <person name="Fronick C."/>
            <person name="Harrison M."/>
            <person name="Strong C."/>
            <person name="Farmer C."/>
            <person name="Delahaunty K."/>
            <person name="Markovic C."/>
            <person name="Hall O."/>
            <person name="Minx P."/>
            <person name="Tomlinson C."/>
            <person name="Mitreva M."/>
            <person name="Hou S."/>
            <person name="Chen J."/>
            <person name="Wollam A."/>
            <person name="Pepin K.H."/>
            <person name="Johnson M."/>
            <person name="Bhonagiri V."/>
            <person name="Zhang X."/>
            <person name="Suruliraj S."/>
            <person name="Warren W."/>
            <person name="Chinwalla A."/>
            <person name="Mardis E.R."/>
            <person name="Wilson R.K."/>
        </authorList>
    </citation>
    <scope>NUCLEOTIDE SEQUENCE [LARGE SCALE GENOMIC DNA]</scope>
    <source>
        <strain evidence="1 2">YIT 11840</strain>
    </source>
</reference>